<name>A0A177BBD8_9BILA</name>
<dbReference type="InterPro" id="IPR002110">
    <property type="entry name" value="Ankyrin_rpt"/>
</dbReference>
<dbReference type="PANTHER" id="PTHR12083">
    <property type="entry name" value="BIFUNCTIONAL POLYNUCLEOTIDE PHOSPHATASE/KINASE"/>
    <property type="match status" value="1"/>
</dbReference>
<evidence type="ECO:0000313" key="2">
    <source>
        <dbReference type="EMBL" id="OAF71639.1"/>
    </source>
</evidence>
<dbReference type="PROSITE" id="PS50088">
    <property type="entry name" value="ANK_REPEAT"/>
    <property type="match status" value="1"/>
</dbReference>
<dbReference type="PANTHER" id="PTHR12083:SF9">
    <property type="entry name" value="BIFUNCTIONAL POLYNUCLEOTIDE PHOSPHATASE_KINASE"/>
    <property type="match status" value="1"/>
</dbReference>
<dbReference type="Gene3D" id="3.40.50.300">
    <property type="entry name" value="P-loop containing nucleotide triphosphate hydrolases"/>
    <property type="match status" value="1"/>
</dbReference>
<dbReference type="NCBIfam" id="TIGR01664">
    <property type="entry name" value="DNA-3'-Pase"/>
    <property type="match status" value="1"/>
</dbReference>
<dbReference type="Gene3D" id="3.40.50.1000">
    <property type="entry name" value="HAD superfamily/HAD-like"/>
    <property type="match status" value="1"/>
</dbReference>
<dbReference type="SUPFAM" id="SSF56784">
    <property type="entry name" value="HAD-like"/>
    <property type="match status" value="1"/>
</dbReference>
<dbReference type="Proteomes" id="UP000078046">
    <property type="component" value="Unassembled WGS sequence"/>
</dbReference>
<reference evidence="2 3" key="1">
    <citation type="submission" date="2016-04" db="EMBL/GenBank/DDBJ databases">
        <title>The genome of Intoshia linei affirms orthonectids as highly simplified spiralians.</title>
        <authorList>
            <person name="Mikhailov K.V."/>
            <person name="Slusarev G.S."/>
            <person name="Nikitin M.A."/>
            <person name="Logacheva M.D."/>
            <person name="Penin A."/>
            <person name="Aleoshin V."/>
            <person name="Panchin Y.V."/>
        </authorList>
    </citation>
    <scope>NUCLEOTIDE SEQUENCE [LARGE SCALE GENOMIC DNA]</scope>
    <source>
        <strain evidence="2">Intl2013</strain>
        <tissue evidence="2">Whole animal</tissue>
    </source>
</reference>
<dbReference type="InterPro" id="IPR006549">
    <property type="entry name" value="HAD-SF_hydro_IIIA"/>
</dbReference>
<dbReference type="SUPFAM" id="SSF48403">
    <property type="entry name" value="Ankyrin repeat"/>
    <property type="match status" value="1"/>
</dbReference>
<evidence type="ECO:0000313" key="3">
    <source>
        <dbReference type="Proteomes" id="UP000078046"/>
    </source>
</evidence>
<evidence type="ECO:0000256" key="1">
    <source>
        <dbReference type="PROSITE-ProRule" id="PRU00023"/>
    </source>
</evidence>
<dbReference type="InterPro" id="IPR036412">
    <property type="entry name" value="HAD-like_sf"/>
</dbReference>
<dbReference type="GO" id="GO:0003690">
    <property type="term" value="F:double-stranded DNA binding"/>
    <property type="evidence" value="ECO:0007669"/>
    <property type="project" value="TreeGrafter"/>
</dbReference>
<dbReference type="InterPro" id="IPR036770">
    <property type="entry name" value="Ankyrin_rpt-contain_sf"/>
</dbReference>
<dbReference type="GO" id="GO:0006281">
    <property type="term" value="P:DNA repair"/>
    <property type="evidence" value="ECO:0007669"/>
    <property type="project" value="TreeGrafter"/>
</dbReference>
<accession>A0A177BBD8</accession>
<dbReference type="InterPro" id="IPR027417">
    <property type="entry name" value="P-loop_NTPase"/>
</dbReference>
<protein>
    <submittedName>
        <fullName evidence="2">Ankyrin repeat domain-containing protein 45</fullName>
    </submittedName>
</protein>
<keyword evidence="1" id="KW-0040">ANK repeat</keyword>
<keyword evidence="3" id="KW-1185">Reference proteome</keyword>
<sequence length="573" mass="66083">MNTIKSGLKRSRFSGSKSVKKIKQNSLMQKYVDFTQFNINSCERPNGWTDVYIRGELECLHYRYPKEIIDSCSEDVIKIASFDLDNTLITTQSKRNYSNLPNDWRLLAEYNVQKKLNELHQENFKIIIFNNQKGISMGMWTSNNYKTKLTKILTELDVPCTIVCSTGDSVFRKPLPGMWEYIIEKLYPNKKVDASESFYVGDSAGRFLNPLIKKKDHSCADRIFAMNLNLNFYTPEEYFLKSPIDKFILNVFDPKSIIIERYDILSTELELVLLIGPPQCGKTAIIQKYFNNYDAILNTFFISQVEENISKSLENGKSVVVHNVADVIIVKNNFCGLLNSPENKSMSTSEANALTSNIIMQCVLQNDMNRLAELLSYDPTMEDVYEKIQIDLINVDEHNFKTPLMMSCMLGRSEILKELLKCEKIDINYYNSLGYTAVHLAVVWGQLDCIKLLTQNNVNLTFKTRDRNETPRDIAVRYKNEIIVNFIDFTLAKSLLENKIKAAMLLSSETEKMRQLPKDERAEFNALIVEKQEIIKNLPEDFTKSITNNLISQSRKLQIYVSKLNAKFEQSNT</sequence>
<proteinExistence type="predicted"/>
<dbReference type="Pfam" id="PF12796">
    <property type="entry name" value="Ank_2"/>
    <property type="match status" value="1"/>
</dbReference>
<dbReference type="AlphaFoldDB" id="A0A177BBD8"/>
<dbReference type="Pfam" id="PF08645">
    <property type="entry name" value="PNK3P"/>
    <property type="match status" value="1"/>
</dbReference>
<organism evidence="2 3">
    <name type="scientific">Intoshia linei</name>
    <dbReference type="NCBI Taxonomy" id="1819745"/>
    <lineage>
        <taxon>Eukaryota</taxon>
        <taxon>Metazoa</taxon>
        <taxon>Spiralia</taxon>
        <taxon>Lophotrochozoa</taxon>
        <taxon>Mesozoa</taxon>
        <taxon>Orthonectida</taxon>
        <taxon>Rhopaluridae</taxon>
        <taxon>Intoshia</taxon>
    </lineage>
</organism>
<dbReference type="GO" id="GO:0046403">
    <property type="term" value="F:polynucleotide 3'-phosphatase activity"/>
    <property type="evidence" value="ECO:0007669"/>
    <property type="project" value="TreeGrafter"/>
</dbReference>
<comment type="caution">
    <text evidence="2">The sequence shown here is derived from an EMBL/GenBank/DDBJ whole genome shotgun (WGS) entry which is preliminary data.</text>
</comment>
<dbReference type="SMART" id="SM00248">
    <property type="entry name" value="ANK"/>
    <property type="match status" value="2"/>
</dbReference>
<dbReference type="NCBIfam" id="TIGR01662">
    <property type="entry name" value="HAD-SF-IIIA"/>
    <property type="match status" value="1"/>
</dbReference>
<dbReference type="InterPro" id="IPR013954">
    <property type="entry name" value="PNK3P"/>
</dbReference>
<feature type="repeat" description="ANK" evidence="1">
    <location>
        <begin position="433"/>
        <end position="465"/>
    </location>
</feature>
<dbReference type="InterPro" id="IPR023214">
    <property type="entry name" value="HAD_sf"/>
</dbReference>
<dbReference type="GO" id="GO:0046404">
    <property type="term" value="F:ATP-dependent polydeoxyribonucleotide 5'-hydroxyl-kinase activity"/>
    <property type="evidence" value="ECO:0007669"/>
    <property type="project" value="TreeGrafter"/>
</dbReference>
<gene>
    <name evidence="2" type="ORF">A3Q56_00613</name>
</gene>
<dbReference type="InterPro" id="IPR006551">
    <property type="entry name" value="Polynucleotide_phosphatase"/>
</dbReference>
<dbReference type="EMBL" id="LWCA01000035">
    <property type="protein sequence ID" value="OAF71639.1"/>
    <property type="molecule type" value="Genomic_DNA"/>
</dbReference>
<dbReference type="Gene3D" id="1.25.40.20">
    <property type="entry name" value="Ankyrin repeat-containing domain"/>
    <property type="match status" value="1"/>
</dbReference>
<dbReference type="OrthoDB" id="19045at2759"/>